<dbReference type="OrthoDB" id="3280727at2"/>
<sequence>MFVIVCAGCDAPLTDALAEVVLPAHARQAYGNGVQLPVLMEPGTFAVDPEPWGRPWRPWEELGPGEAAARGFHAPVPYVSDGVPGAIVIAPGDARGTRLIPERAGGYCCGLDWGDGPNMACVDCGLPVASRIDDCSLWQAVWFAPDAVRRHPVDGADTAPRPWAALTALGSGTPPVEAIGRWSMGMVEQPQWRWSPRWEAAVGRALAHLLVSGRGRPVQVPEGLAAEVFQRTLDALVPPGPPAVRAVLAGPGAPAPDADADVLLVPAHPETGEAWRPEGPAGAAARVVPLPFGVWRWLVAPERDARLPQSGGMPREVLRDEPALPRAHCRFRPDLHVFQHTLARLPAARAPWLRAILDDPWRYRREGAF</sequence>
<evidence type="ECO:0000313" key="2">
    <source>
        <dbReference type="Proteomes" id="UP000265325"/>
    </source>
</evidence>
<proteinExistence type="predicted"/>
<organism evidence="1 2">
    <name type="scientific">Streptomyces showdoensis</name>
    <dbReference type="NCBI Taxonomy" id="68268"/>
    <lineage>
        <taxon>Bacteria</taxon>
        <taxon>Bacillati</taxon>
        <taxon>Actinomycetota</taxon>
        <taxon>Actinomycetes</taxon>
        <taxon>Kitasatosporales</taxon>
        <taxon>Streptomycetaceae</taxon>
        <taxon>Streptomyces</taxon>
    </lineage>
</organism>
<protein>
    <submittedName>
        <fullName evidence="1">Uncharacterized protein</fullName>
    </submittedName>
</protein>
<name>A0A2P2GV38_STREW</name>
<evidence type="ECO:0000313" key="1">
    <source>
        <dbReference type="EMBL" id="KKZ75348.1"/>
    </source>
</evidence>
<dbReference type="Proteomes" id="UP000265325">
    <property type="component" value="Unassembled WGS sequence"/>
</dbReference>
<dbReference type="RefSeq" id="WP_046905817.1">
    <property type="nucleotide sequence ID" value="NZ_BAAAXG010000011.1"/>
</dbReference>
<gene>
    <name evidence="1" type="ORF">VO63_02575</name>
</gene>
<accession>A0A2P2GV38</accession>
<keyword evidence="2" id="KW-1185">Reference proteome</keyword>
<reference evidence="1 2" key="1">
    <citation type="submission" date="2015-05" db="EMBL/GenBank/DDBJ databases">
        <title>Draft Genome assembly of Streptomyces showdoensis.</title>
        <authorList>
            <person name="Thapa K.K."/>
            <person name="Metsa-Ketela M."/>
        </authorList>
    </citation>
    <scope>NUCLEOTIDE SEQUENCE [LARGE SCALE GENOMIC DNA]</scope>
    <source>
        <strain evidence="1 2">ATCC 15227</strain>
    </source>
</reference>
<dbReference type="EMBL" id="LAQS01000003">
    <property type="protein sequence ID" value="KKZ75348.1"/>
    <property type="molecule type" value="Genomic_DNA"/>
</dbReference>
<dbReference type="AlphaFoldDB" id="A0A2P2GV38"/>
<comment type="caution">
    <text evidence="1">The sequence shown here is derived from an EMBL/GenBank/DDBJ whole genome shotgun (WGS) entry which is preliminary data.</text>
</comment>